<dbReference type="Pfam" id="PF02465">
    <property type="entry name" value="FliD_N"/>
    <property type="match status" value="1"/>
</dbReference>
<evidence type="ECO:0000256" key="1">
    <source>
        <dbReference type="ARBA" id="ARBA00009764"/>
    </source>
</evidence>
<protein>
    <recommendedName>
        <fullName evidence="5">Flagellar hook-associated protein 2</fullName>
        <shortName evidence="5">HAP2</shortName>
    </recommendedName>
    <alternativeName>
        <fullName evidence="5">Flagellar cap protein</fullName>
    </alternativeName>
</protein>
<dbReference type="EMBL" id="CP046072">
    <property type="protein sequence ID" value="QSZ40747.1"/>
    <property type="molecule type" value="Genomic_DNA"/>
</dbReference>
<evidence type="ECO:0000313" key="8">
    <source>
        <dbReference type="EMBL" id="QSZ40747.1"/>
    </source>
</evidence>
<dbReference type="GO" id="GO:0005576">
    <property type="term" value="C:extracellular region"/>
    <property type="evidence" value="ECO:0007669"/>
    <property type="project" value="UniProtKB-SubCell"/>
</dbReference>
<accession>A0A975GBS0</accession>
<dbReference type="InterPro" id="IPR040026">
    <property type="entry name" value="FliD"/>
</dbReference>
<keyword evidence="4 5" id="KW-0975">Bacterial flagellum</keyword>
<evidence type="ECO:0000256" key="4">
    <source>
        <dbReference type="ARBA" id="ARBA00023143"/>
    </source>
</evidence>
<evidence type="ECO:0000259" key="6">
    <source>
        <dbReference type="Pfam" id="PF02465"/>
    </source>
</evidence>
<name>A0A975GBS0_9BACT</name>
<dbReference type="InterPro" id="IPR003481">
    <property type="entry name" value="FliD_N"/>
</dbReference>
<feature type="domain" description="Flagellar hook-associated protein 2 N-terminal" evidence="6">
    <location>
        <begin position="10"/>
        <end position="106"/>
    </location>
</feature>
<dbReference type="PANTHER" id="PTHR30288:SF0">
    <property type="entry name" value="FLAGELLAR HOOK-ASSOCIATED PROTEIN 2"/>
    <property type="match status" value="1"/>
</dbReference>
<dbReference type="GO" id="GO:0007155">
    <property type="term" value="P:cell adhesion"/>
    <property type="evidence" value="ECO:0007669"/>
    <property type="project" value="InterPro"/>
</dbReference>
<evidence type="ECO:0000259" key="7">
    <source>
        <dbReference type="Pfam" id="PF07195"/>
    </source>
</evidence>
<keyword evidence="8" id="KW-0282">Flagellum</keyword>
<dbReference type="GO" id="GO:0009424">
    <property type="term" value="C:bacterial-type flagellum hook"/>
    <property type="evidence" value="ECO:0007669"/>
    <property type="project" value="UniProtKB-UniRule"/>
</dbReference>
<comment type="function">
    <text evidence="5">Required for morphogenesis and for the elongation of the flagellar filament by facilitating polymerization of the flagellin monomers at the tip of growing filament. Forms a capping structure, which prevents flagellin subunits (transported through the central channel of the flagellum) from leaking out without polymerization at the distal end.</text>
</comment>
<evidence type="ECO:0000256" key="5">
    <source>
        <dbReference type="RuleBase" id="RU362066"/>
    </source>
</evidence>
<keyword evidence="8" id="KW-0969">Cilium</keyword>
<evidence type="ECO:0000256" key="3">
    <source>
        <dbReference type="ARBA" id="ARBA00023054"/>
    </source>
</evidence>
<evidence type="ECO:0000313" key="9">
    <source>
        <dbReference type="Proteomes" id="UP000671852"/>
    </source>
</evidence>
<reference evidence="8" key="2">
    <citation type="submission" date="2021-04" db="EMBL/GenBank/DDBJ databases">
        <title>Isolation and characterization of a novel species of the genus Sulfurimonas.</title>
        <authorList>
            <person name="Fukui M."/>
        </authorList>
    </citation>
    <scope>NUCLEOTIDE SEQUENCE</scope>
    <source>
        <strain evidence="8">H1576</strain>
    </source>
</reference>
<keyword evidence="5" id="KW-0964">Secreted</keyword>
<dbReference type="KEGG" id="saqt:GJV85_00965"/>
<comment type="similarity">
    <text evidence="1 5">Belongs to the FliD family.</text>
</comment>
<dbReference type="AlphaFoldDB" id="A0A975GBS0"/>
<dbReference type="PANTHER" id="PTHR30288">
    <property type="entry name" value="FLAGELLAR CAP/ASSEMBLY PROTEIN FLID"/>
    <property type="match status" value="1"/>
</dbReference>
<dbReference type="GO" id="GO:0009421">
    <property type="term" value="C:bacterial-type flagellum filament cap"/>
    <property type="evidence" value="ECO:0007669"/>
    <property type="project" value="InterPro"/>
</dbReference>
<proteinExistence type="inferred from homology"/>
<dbReference type="GO" id="GO:0071973">
    <property type="term" value="P:bacterial-type flagellum-dependent cell motility"/>
    <property type="evidence" value="ECO:0007669"/>
    <property type="project" value="TreeGrafter"/>
</dbReference>
<keyword evidence="8" id="KW-0966">Cell projection</keyword>
<keyword evidence="3" id="KW-0175">Coiled coil</keyword>
<dbReference type="Proteomes" id="UP000671852">
    <property type="component" value="Chromosome"/>
</dbReference>
<reference evidence="8" key="1">
    <citation type="submission" date="2019-11" db="EMBL/GenBank/DDBJ databases">
        <authorList>
            <person name="Kojima H."/>
        </authorList>
    </citation>
    <scope>NUCLEOTIDE SEQUENCE</scope>
    <source>
        <strain evidence="8">H1576</strain>
    </source>
</reference>
<dbReference type="InterPro" id="IPR010809">
    <property type="entry name" value="FliD_C"/>
</dbReference>
<feature type="domain" description="Flagellar hook-associated protein 2 C-terminal" evidence="7">
    <location>
        <begin position="229"/>
        <end position="458"/>
    </location>
</feature>
<keyword evidence="9" id="KW-1185">Reference proteome</keyword>
<dbReference type="RefSeq" id="WP_207562026.1">
    <property type="nucleotide sequence ID" value="NZ_CP046072.1"/>
</dbReference>
<evidence type="ECO:0000256" key="2">
    <source>
        <dbReference type="ARBA" id="ARBA00011255"/>
    </source>
</evidence>
<comment type="subunit">
    <text evidence="2 5">Homopentamer.</text>
</comment>
<gene>
    <name evidence="8" type="primary">fliD</name>
    <name evidence="8" type="ORF">GJV85_00965</name>
</gene>
<dbReference type="Pfam" id="PF07195">
    <property type="entry name" value="FliD_C"/>
    <property type="match status" value="1"/>
</dbReference>
<sequence>MAISSLGVGSGILTQDVIDQLRKADEAGRIQPIELSIVNENDRKDAFGVMDAHMTNLTDSIEAMSGQLLYNERSSDVLGTSVEVTADENTDIQDFTLNVVSLATKQIEQSGSFALDTTTVATGVGSFDFNVGTQSLNIAYDGTTTLDDLKDLINEQAGDLVDATIVQVSSGDFRLFISSAETGDGQDISIVDGVGGSLSNLLTTDTSLSTAPTNDPETGLPYAAVQSGVNAEFKFNGQTVFRESNDVNDLITGLDITLKEVGISVVSIAQNREGILEKIDNFVKHYNETMTELDKLTKSSTDADERGIFSVDSTIKSMKRDIENMLINISSGAGAMEDYGFEIDKDGKMSIDKTLLEDQLDTNAVNVQSFFAGGTFITNDPNVGDSVELEGAFVQMFTTMDAYAGYNGTLDQFEADITDKISTLEDRKMIATERLDSKYEIMAKQFAAYDSLINKFNAASDVFTQLVAAQSDS</sequence>
<organism evidence="8 9">
    <name type="scientific">Sulfurimonas aquatica</name>
    <dbReference type="NCBI Taxonomy" id="2672570"/>
    <lineage>
        <taxon>Bacteria</taxon>
        <taxon>Pseudomonadati</taxon>
        <taxon>Campylobacterota</taxon>
        <taxon>Epsilonproteobacteria</taxon>
        <taxon>Campylobacterales</taxon>
        <taxon>Sulfurimonadaceae</taxon>
        <taxon>Sulfurimonas</taxon>
    </lineage>
</organism>
<comment type="subcellular location">
    <subcellularLocation>
        <location evidence="5">Secreted</location>
    </subcellularLocation>
    <subcellularLocation>
        <location evidence="5">Bacterial flagellum</location>
    </subcellularLocation>
</comment>